<keyword evidence="1 3" id="KW-0238">DNA-binding</keyword>
<dbReference type="PANTHER" id="PTHR33164">
    <property type="entry name" value="TRANSCRIPTIONAL REGULATOR, MARR FAMILY"/>
    <property type="match status" value="1"/>
</dbReference>
<dbReference type="InterPro" id="IPR036388">
    <property type="entry name" value="WH-like_DNA-bd_sf"/>
</dbReference>
<protein>
    <submittedName>
        <fullName evidence="3">DNA-binding MarR family transcriptional regulator</fullName>
    </submittedName>
</protein>
<organism evidence="3 4">
    <name type="scientific">Paenibacillus taihuensis</name>
    <dbReference type="NCBI Taxonomy" id="1156355"/>
    <lineage>
        <taxon>Bacteria</taxon>
        <taxon>Bacillati</taxon>
        <taxon>Bacillota</taxon>
        <taxon>Bacilli</taxon>
        <taxon>Bacillales</taxon>
        <taxon>Paenibacillaceae</taxon>
        <taxon>Paenibacillus</taxon>
    </lineage>
</organism>
<dbReference type="InterPro" id="IPR000835">
    <property type="entry name" value="HTH_MarR-typ"/>
</dbReference>
<gene>
    <name evidence="3" type="ORF">A8990_12346</name>
</gene>
<dbReference type="Proteomes" id="UP000256304">
    <property type="component" value="Unassembled WGS sequence"/>
</dbReference>
<dbReference type="AlphaFoldDB" id="A0A3D9RIJ4"/>
<evidence type="ECO:0000259" key="2">
    <source>
        <dbReference type="PROSITE" id="PS50995"/>
    </source>
</evidence>
<dbReference type="RefSeq" id="WP_116190551.1">
    <property type="nucleotide sequence ID" value="NZ_QTTN01000023.1"/>
</dbReference>
<proteinExistence type="predicted"/>
<dbReference type="InterPro" id="IPR036390">
    <property type="entry name" value="WH_DNA-bd_sf"/>
</dbReference>
<evidence type="ECO:0000256" key="1">
    <source>
        <dbReference type="ARBA" id="ARBA00023125"/>
    </source>
</evidence>
<dbReference type="SMART" id="SM00347">
    <property type="entry name" value="HTH_MARR"/>
    <property type="match status" value="1"/>
</dbReference>
<accession>A0A3D9RIJ4</accession>
<feature type="domain" description="HTH marR-type" evidence="2">
    <location>
        <begin position="9"/>
        <end position="140"/>
    </location>
</feature>
<dbReference type="GO" id="GO:0003700">
    <property type="term" value="F:DNA-binding transcription factor activity"/>
    <property type="evidence" value="ECO:0007669"/>
    <property type="project" value="InterPro"/>
</dbReference>
<evidence type="ECO:0000313" key="4">
    <source>
        <dbReference type="Proteomes" id="UP000256304"/>
    </source>
</evidence>
<dbReference type="GO" id="GO:0003677">
    <property type="term" value="F:DNA binding"/>
    <property type="evidence" value="ECO:0007669"/>
    <property type="project" value="UniProtKB-KW"/>
</dbReference>
<dbReference type="InterPro" id="IPR039422">
    <property type="entry name" value="MarR/SlyA-like"/>
</dbReference>
<dbReference type="SUPFAM" id="SSF46785">
    <property type="entry name" value="Winged helix' DNA-binding domain"/>
    <property type="match status" value="1"/>
</dbReference>
<reference evidence="3 4" key="1">
    <citation type="submission" date="2018-08" db="EMBL/GenBank/DDBJ databases">
        <title>Genomic Encyclopedia of Type Strains, Phase III (KMG-III): the genomes of soil and plant-associated and newly described type strains.</title>
        <authorList>
            <person name="Whitman W."/>
        </authorList>
    </citation>
    <scope>NUCLEOTIDE SEQUENCE [LARGE SCALE GENOMIC DNA]</scope>
    <source>
        <strain evidence="3 4">CGMCC 1.10966</strain>
    </source>
</reference>
<dbReference type="Pfam" id="PF01047">
    <property type="entry name" value="MarR"/>
    <property type="match status" value="1"/>
</dbReference>
<dbReference type="EMBL" id="QTTN01000023">
    <property type="protein sequence ID" value="REE78918.1"/>
    <property type="molecule type" value="Genomic_DNA"/>
</dbReference>
<dbReference type="GO" id="GO:0006950">
    <property type="term" value="P:response to stress"/>
    <property type="evidence" value="ECO:0007669"/>
    <property type="project" value="TreeGrafter"/>
</dbReference>
<dbReference type="PROSITE" id="PS50995">
    <property type="entry name" value="HTH_MARR_2"/>
    <property type="match status" value="1"/>
</dbReference>
<dbReference type="OrthoDB" id="49580at2"/>
<comment type="caution">
    <text evidence="3">The sequence shown here is derived from an EMBL/GenBank/DDBJ whole genome shotgun (WGS) entry which is preliminary data.</text>
</comment>
<dbReference type="Gene3D" id="1.10.10.10">
    <property type="entry name" value="Winged helix-like DNA-binding domain superfamily/Winged helix DNA-binding domain"/>
    <property type="match status" value="1"/>
</dbReference>
<name>A0A3D9RIJ4_9BACL</name>
<keyword evidence="4" id="KW-1185">Reference proteome</keyword>
<evidence type="ECO:0000313" key="3">
    <source>
        <dbReference type="EMBL" id="REE78918.1"/>
    </source>
</evidence>
<dbReference type="PANTHER" id="PTHR33164:SF102">
    <property type="entry name" value="TRANSCRIPTIONAL REGULATORY PROTEIN"/>
    <property type="match status" value="1"/>
</dbReference>
<sequence>MDEEHYERTIQILHSFREIQQIYYQLLSKAAHQHGITPQQFMVLRSLALNPEMKLAELSDELHLGNSTTSGIVDRMVEAELVTRERSQADRRSVTLRLAEKGEQIWKRLTERKMEWITPFMQMSAEDQLALLRIHKQFAHILQQYRKED</sequence>